<dbReference type="Proteomes" id="UP001500503">
    <property type="component" value="Unassembled WGS sequence"/>
</dbReference>
<dbReference type="EMBL" id="BAABHF010000046">
    <property type="protein sequence ID" value="GAA4512366.1"/>
    <property type="molecule type" value="Genomic_DNA"/>
</dbReference>
<dbReference type="InterPro" id="IPR043504">
    <property type="entry name" value="Peptidase_S1_PA_chymotrypsin"/>
</dbReference>
<gene>
    <name evidence="1" type="ORF">GCM10023191_077950</name>
</gene>
<dbReference type="Pfam" id="PF13365">
    <property type="entry name" value="Trypsin_2"/>
    <property type="match status" value="1"/>
</dbReference>
<keyword evidence="2" id="KW-1185">Reference proteome</keyword>
<evidence type="ECO:0000313" key="1">
    <source>
        <dbReference type="EMBL" id="GAA4512366.1"/>
    </source>
</evidence>
<evidence type="ECO:0008006" key="3">
    <source>
        <dbReference type="Google" id="ProtNLM"/>
    </source>
</evidence>
<sequence>MAGLDVDRVAQIVTGEDGKPGLRGSGYLVRRRTVLTAAHVVAPDARVRVRFVADDGTARMEPGQVVFHEEAVDVAVVRLDAGPEVEPVRYGGIPEPSPVEAVGFPRFRLHRGRDADGREVVFRDTRHARGTAAPASWRREGGLEIIVDPPAPDPDRSRSAWEGMSGAAIWSVGHLVGVVSEHRLGDALDTLTGSRVDRWYTELEYKRVNLTRP</sequence>
<organism evidence="1 2">
    <name type="scientific">Actinoallomurus oryzae</name>
    <dbReference type="NCBI Taxonomy" id="502180"/>
    <lineage>
        <taxon>Bacteria</taxon>
        <taxon>Bacillati</taxon>
        <taxon>Actinomycetota</taxon>
        <taxon>Actinomycetes</taxon>
        <taxon>Streptosporangiales</taxon>
        <taxon>Thermomonosporaceae</taxon>
        <taxon>Actinoallomurus</taxon>
    </lineage>
</organism>
<protein>
    <recommendedName>
        <fullName evidence="3">Trypsin-like peptidase domain-containing protein</fullName>
    </recommendedName>
</protein>
<proteinExistence type="predicted"/>
<dbReference type="Gene3D" id="2.40.10.10">
    <property type="entry name" value="Trypsin-like serine proteases"/>
    <property type="match status" value="1"/>
</dbReference>
<evidence type="ECO:0000313" key="2">
    <source>
        <dbReference type="Proteomes" id="UP001500503"/>
    </source>
</evidence>
<dbReference type="SUPFAM" id="SSF50494">
    <property type="entry name" value="Trypsin-like serine proteases"/>
    <property type="match status" value="1"/>
</dbReference>
<reference evidence="2" key="1">
    <citation type="journal article" date="2019" name="Int. J. Syst. Evol. Microbiol.">
        <title>The Global Catalogue of Microorganisms (GCM) 10K type strain sequencing project: providing services to taxonomists for standard genome sequencing and annotation.</title>
        <authorList>
            <consortium name="The Broad Institute Genomics Platform"/>
            <consortium name="The Broad Institute Genome Sequencing Center for Infectious Disease"/>
            <person name="Wu L."/>
            <person name="Ma J."/>
        </authorList>
    </citation>
    <scope>NUCLEOTIDE SEQUENCE [LARGE SCALE GENOMIC DNA]</scope>
    <source>
        <strain evidence="2">JCM 17933</strain>
    </source>
</reference>
<dbReference type="InterPro" id="IPR009003">
    <property type="entry name" value="Peptidase_S1_PA"/>
</dbReference>
<accession>A0ABP8QX60</accession>
<comment type="caution">
    <text evidence="1">The sequence shown here is derived from an EMBL/GenBank/DDBJ whole genome shotgun (WGS) entry which is preliminary data.</text>
</comment>
<name>A0ABP8QX60_9ACTN</name>
<dbReference type="RefSeq" id="WP_345472604.1">
    <property type="nucleotide sequence ID" value="NZ_BAABHF010000046.1"/>
</dbReference>